<evidence type="ECO:0000313" key="3">
    <source>
        <dbReference type="EMBL" id="OPZ91819.1"/>
    </source>
</evidence>
<dbReference type="GO" id="GO:0005829">
    <property type="term" value="C:cytosol"/>
    <property type="evidence" value="ECO:0007669"/>
    <property type="project" value="TreeGrafter"/>
</dbReference>
<feature type="domain" description="Radical SAM core" evidence="2">
    <location>
        <begin position="1"/>
        <end position="86"/>
    </location>
</feature>
<sequence length="88" mass="9994">MDLARRLIPGLFLSTDVMTGFPGESEADFEATLDLLRDISFNRVHIFRFSPRPGTPAAEWPDQVPEPVKSKRARRLKEQVRMEPVAAD</sequence>
<protein>
    <submittedName>
        <fullName evidence="3">Threonylcarbamoyladenosine tRNA methylthiotransferase MtaB</fullName>
        <ecNumber evidence="3">2.-.-.-</ecNumber>
    </submittedName>
</protein>
<keyword evidence="3" id="KW-0808">Transferase</keyword>
<dbReference type="PANTHER" id="PTHR43020">
    <property type="entry name" value="CDK5 REGULATORY SUBUNIT-ASSOCIATED PROTEIN 1"/>
    <property type="match status" value="1"/>
</dbReference>
<reference evidence="3 4" key="1">
    <citation type="submission" date="2017-02" db="EMBL/GenBank/DDBJ databases">
        <title>Delving into the versatile metabolic prowess of the omnipresent phylum Bacteroidetes.</title>
        <authorList>
            <person name="Nobu M.K."/>
            <person name="Mei R."/>
            <person name="Narihiro T."/>
            <person name="Kuroda K."/>
            <person name="Liu W.-T."/>
        </authorList>
    </citation>
    <scope>NUCLEOTIDE SEQUENCE [LARGE SCALE GENOMIC DNA]</scope>
    <source>
        <strain evidence="3">ADurb.Bin417</strain>
    </source>
</reference>
<proteinExistence type="predicted"/>
<dbReference type="Proteomes" id="UP000485484">
    <property type="component" value="Unassembled WGS sequence"/>
</dbReference>
<comment type="caution">
    <text evidence="3">The sequence shown here is derived from an EMBL/GenBank/DDBJ whole genome shotgun (WGS) entry which is preliminary data.</text>
</comment>
<dbReference type="PANTHER" id="PTHR43020:SF2">
    <property type="entry name" value="MITOCHONDRIAL TRNA METHYLTHIOTRANSFERASE CDK5RAP1"/>
    <property type="match status" value="1"/>
</dbReference>
<dbReference type="InterPro" id="IPR058240">
    <property type="entry name" value="rSAM_sf"/>
</dbReference>
<feature type="region of interest" description="Disordered" evidence="1">
    <location>
        <begin position="55"/>
        <end position="88"/>
    </location>
</feature>
<dbReference type="PROSITE" id="PS51918">
    <property type="entry name" value="RADICAL_SAM"/>
    <property type="match status" value="1"/>
</dbReference>
<dbReference type="EMBL" id="MWAK01000149">
    <property type="protein sequence ID" value="OPZ91819.1"/>
    <property type="molecule type" value="Genomic_DNA"/>
</dbReference>
<dbReference type="AlphaFoldDB" id="A0A1V5MF40"/>
<dbReference type="InterPro" id="IPR007197">
    <property type="entry name" value="rSAM"/>
</dbReference>
<organism evidence="3 4">
    <name type="scientific">candidate division TA06 bacterium ADurb.Bin417</name>
    <dbReference type="NCBI Taxonomy" id="1852828"/>
    <lineage>
        <taxon>Bacteria</taxon>
        <taxon>Bacteria division TA06</taxon>
    </lineage>
</organism>
<dbReference type="GO" id="GO:0035597">
    <property type="term" value="F:tRNA-2-methylthio-N(6)-dimethylallyladenosine(37) synthase activity"/>
    <property type="evidence" value="ECO:0007669"/>
    <property type="project" value="TreeGrafter"/>
</dbReference>
<evidence type="ECO:0000313" key="4">
    <source>
        <dbReference type="Proteomes" id="UP000485484"/>
    </source>
</evidence>
<dbReference type="EC" id="2.-.-.-" evidence="3"/>
<evidence type="ECO:0000256" key="1">
    <source>
        <dbReference type="SAM" id="MobiDB-lite"/>
    </source>
</evidence>
<name>A0A1V5MF40_UNCT6</name>
<dbReference type="SUPFAM" id="SSF102114">
    <property type="entry name" value="Radical SAM enzymes"/>
    <property type="match status" value="1"/>
</dbReference>
<dbReference type="Gene3D" id="3.30.750.200">
    <property type="match status" value="1"/>
</dbReference>
<evidence type="ECO:0000259" key="2">
    <source>
        <dbReference type="PROSITE" id="PS51918"/>
    </source>
</evidence>
<accession>A0A1V5MF40</accession>
<dbReference type="GO" id="GO:0051539">
    <property type="term" value="F:4 iron, 4 sulfur cluster binding"/>
    <property type="evidence" value="ECO:0007669"/>
    <property type="project" value="TreeGrafter"/>
</dbReference>
<gene>
    <name evidence="3" type="primary">mtaB</name>
    <name evidence="3" type="ORF">BWY73_01004</name>
</gene>